<evidence type="ECO:0000256" key="1">
    <source>
        <dbReference type="ARBA" id="ARBA00008999"/>
    </source>
</evidence>
<dbReference type="InterPro" id="IPR002501">
    <property type="entry name" value="PsdUridine_synth_N"/>
</dbReference>
<evidence type="ECO:0000313" key="6">
    <source>
        <dbReference type="EMBL" id="TMW55828.1"/>
    </source>
</evidence>
<evidence type="ECO:0000256" key="2">
    <source>
        <dbReference type="ARBA" id="ARBA00012787"/>
    </source>
</evidence>
<evidence type="ECO:0000259" key="5">
    <source>
        <dbReference type="Pfam" id="PF01509"/>
    </source>
</evidence>
<dbReference type="HAMAP" id="MF_01080">
    <property type="entry name" value="TruB_bact"/>
    <property type="match status" value="1"/>
</dbReference>
<comment type="similarity">
    <text evidence="1">Belongs to the pseudouridine synthase TruB family.</text>
</comment>
<dbReference type="CDD" id="cd02573">
    <property type="entry name" value="PseudoU_synth_EcTruB"/>
    <property type="match status" value="1"/>
</dbReference>
<proteinExistence type="inferred from homology"/>
<evidence type="ECO:0000256" key="4">
    <source>
        <dbReference type="ARBA" id="ARBA00023235"/>
    </source>
</evidence>
<dbReference type="SUPFAM" id="SSF55120">
    <property type="entry name" value="Pseudouridine synthase"/>
    <property type="match status" value="1"/>
</dbReference>
<gene>
    <name evidence="6" type="ORF">Poli38472_008476</name>
</gene>
<dbReference type="EC" id="5.4.99.25" evidence="2"/>
<dbReference type="EMBL" id="SPLM01000146">
    <property type="protein sequence ID" value="TMW55828.1"/>
    <property type="molecule type" value="Genomic_DNA"/>
</dbReference>
<keyword evidence="4" id="KW-0413">Isomerase</keyword>
<sequence length="326" mass="36279">MARLRRARAAVSGFLNVRKPAGVTSHHCVAVVRKIFNTTEVGHAGTLDPMATGVLVMAMGRATKFLQYLVSDKEYRGVVRFGVTTSTDDITGDMLSERPAPWLTEETVSSQLPKFIGAIDQIPPKVSALKRDGKRYYELARANKDFDVKPRRVQIHGIDLLQFTGGEFPEATIDVSCGAGTYIRSIAREWGEGLLLPSSTEYVGGTLVSLERTRSGSFAFEDSLEFDTIRSQLEAGESPVCPIEDGVRHLPCVFLSNEAVDRWFKGGVVRLREQEVQSSLSLPFEALTHEMTLRIYDPTARFLGVSQVEQLHPSRKFILRKRAFIE</sequence>
<feature type="domain" description="Pseudouridine synthase II N-terminal" evidence="5">
    <location>
        <begin position="33"/>
        <end position="183"/>
    </location>
</feature>
<dbReference type="GO" id="GO:0160148">
    <property type="term" value="F:tRNA pseudouridine(55) synthase activity"/>
    <property type="evidence" value="ECO:0007669"/>
    <property type="project" value="UniProtKB-EC"/>
</dbReference>
<dbReference type="OrthoDB" id="9995526at2759"/>
<dbReference type="InterPro" id="IPR020103">
    <property type="entry name" value="PsdUridine_synth_cat_dom_sf"/>
</dbReference>
<reference evidence="6" key="1">
    <citation type="submission" date="2019-03" db="EMBL/GenBank/DDBJ databases">
        <title>Long read genome sequence of the mycoparasitic Pythium oligandrum ATCC 38472 isolated from sugarbeet rhizosphere.</title>
        <authorList>
            <person name="Gaulin E."/>
        </authorList>
    </citation>
    <scope>NUCLEOTIDE SEQUENCE</scope>
    <source>
        <strain evidence="6">ATCC 38472_TT</strain>
    </source>
</reference>
<dbReference type="AlphaFoldDB" id="A0A8K1FEF9"/>
<organism evidence="6 7">
    <name type="scientific">Pythium oligandrum</name>
    <name type="common">Mycoparasitic fungus</name>
    <dbReference type="NCBI Taxonomy" id="41045"/>
    <lineage>
        <taxon>Eukaryota</taxon>
        <taxon>Sar</taxon>
        <taxon>Stramenopiles</taxon>
        <taxon>Oomycota</taxon>
        <taxon>Peronosporomycetes</taxon>
        <taxon>Pythiales</taxon>
        <taxon>Pythiaceae</taxon>
        <taxon>Pythium</taxon>
    </lineage>
</organism>
<evidence type="ECO:0000313" key="7">
    <source>
        <dbReference type="Proteomes" id="UP000794436"/>
    </source>
</evidence>
<evidence type="ECO:0000256" key="3">
    <source>
        <dbReference type="ARBA" id="ARBA00022694"/>
    </source>
</evidence>
<dbReference type="Pfam" id="PF01509">
    <property type="entry name" value="TruB_N"/>
    <property type="match status" value="1"/>
</dbReference>
<dbReference type="PANTHER" id="PTHR13767:SF2">
    <property type="entry name" value="PSEUDOURIDYLATE SYNTHASE TRUB1"/>
    <property type="match status" value="1"/>
</dbReference>
<dbReference type="Proteomes" id="UP000794436">
    <property type="component" value="Unassembled WGS sequence"/>
</dbReference>
<accession>A0A8K1FEF9</accession>
<keyword evidence="3" id="KW-0819">tRNA processing</keyword>
<dbReference type="Gene3D" id="3.30.2350.10">
    <property type="entry name" value="Pseudouridine synthase"/>
    <property type="match status" value="1"/>
</dbReference>
<name>A0A8K1FEF9_PYTOL</name>
<dbReference type="NCBIfam" id="TIGR00431">
    <property type="entry name" value="TruB"/>
    <property type="match status" value="1"/>
</dbReference>
<dbReference type="InterPro" id="IPR014780">
    <property type="entry name" value="tRNA_psdUridine_synth_TruB"/>
</dbReference>
<dbReference type="GO" id="GO:1990481">
    <property type="term" value="P:mRNA pseudouridine synthesis"/>
    <property type="evidence" value="ECO:0007669"/>
    <property type="project" value="TreeGrafter"/>
</dbReference>
<dbReference type="GO" id="GO:0003723">
    <property type="term" value="F:RNA binding"/>
    <property type="evidence" value="ECO:0007669"/>
    <property type="project" value="InterPro"/>
</dbReference>
<protein>
    <recommendedName>
        <fullName evidence="2">tRNA pseudouridine(55) synthase</fullName>
        <ecNumber evidence="2">5.4.99.25</ecNumber>
    </recommendedName>
</protein>
<dbReference type="PANTHER" id="PTHR13767">
    <property type="entry name" value="TRNA-PSEUDOURIDINE SYNTHASE"/>
    <property type="match status" value="1"/>
</dbReference>
<keyword evidence="7" id="KW-1185">Reference proteome</keyword>
<dbReference type="GO" id="GO:0006400">
    <property type="term" value="P:tRNA modification"/>
    <property type="evidence" value="ECO:0007669"/>
    <property type="project" value="TreeGrafter"/>
</dbReference>
<comment type="caution">
    <text evidence="6">The sequence shown here is derived from an EMBL/GenBank/DDBJ whole genome shotgun (WGS) entry which is preliminary data.</text>
</comment>